<evidence type="ECO:0000256" key="4">
    <source>
        <dbReference type="SAM" id="MobiDB-lite"/>
    </source>
</evidence>
<evidence type="ECO:0000256" key="3">
    <source>
        <dbReference type="ARBA" id="ARBA00023163"/>
    </source>
</evidence>
<dbReference type="InterPro" id="IPR046335">
    <property type="entry name" value="LacI/GalR-like_sensor"/>
</dbReference>
<dbReference type="Proteomes" id="UP000007962">
    <property type="component" value="Chromosome"/>
</dbReference>
<dbReference type="HOGENOM" id="CLU_037628_6_0_11"/>
<dbReference type="PROSITE" id="PS50932">
    <property type="entry name" value="HTH_LACI_2"/>
    <property type="match status" value="1"/>
</dbReference>
<evidence type="ECO:0000256" key="1">
    <source>
        <dbReference type="ARBA" id="ARBA00023015"/>
    </source>
</evidence>
<protein>
    <submittedName>
        <fullName evidence="6">Transcriptional regulator, LacI family</fullName>
        <ecNumber evidence="6">5.1.1.1</ecNumber>
    </submittedName>
</protein>
<sequence length="358" mass="36794">MTGAGQVTLRDVAERAGVAISTASRALANPGRVSAATRERVRAAADELGYSPGGPARALSSGRTGMIALVVPDVTNPFYFGVIRGTQAQLRDRGYVHVLVDTEESADVEAAWLDRLQRSVDGAVLAASRLSDAAIAARASRLPLVTLNRDVPGVPGVTLDTPGGVAHALDHLASLGHRRIAYAGGPPESWSDARRRRVARARARRLGVELVVLGPYAPLQASGAAAADAAVHAAASAVVAFNDLMAIGILARLADRGLAVPRDLSVVGCDDVFGADFAHPPLTTITAPVERAGRAATSMLLARLDDGAPRVTGDDAAPRLALPTHLTIRASTGPAGGPLAAGAGEPRTPLPTRDQPNP</sequence>
<dbReference type="PANTHER" id="PTHR30146:SF155">
    <property type="entry name" value="ALANINE RACEMASE"/>
    <property type="match status" value="1"/>
</dbReference>
<dbReference type="GO" id="GO:0008784">
    <property type="term" value="F:alanine racemase activity"/>
    <property type="evidence" value="ECO:0007669"/>
    <property type="project" value="UniProtKB-EC"/>
</dbReference>
<accession>C5C1E6</accession>
<dbReference type="CDD" id="cd01392">
    <property type="entry name" value="HTH_LacI"/>
    <property type="match status" value="1"/>
</dbReference>
<organism evidence="6 7">
    <name type="scientific">Beutenbergia cavernae (strain ATCC BAA-8 / DSM 12333 / CCUG 43141 / JCM 11478 / NBRC 16432 / NCIMB 13614 / HKI 0122)</name>
    <dbReference type="NCBI Taxonomy" id="471853"/>
    <lineage>
        <taxon>Bacteria</taxon>
        <taxon>Bacillati</taxon>
        <taxon>Actinomycetota</taxon>
        <taxon>Actinomycetes</taxon>
        <taxon>Micrococcales</taxon>
        <taxon>Beutenbergiaceae</taxon>
        <taxon>Beutenbergia</taxon>
    </lineage>
</organism>
<evidence type="ECO:0000259" key="5">
    <source>
        <dbReference type="PROSITE" id="PS50932"/>
    </source>
</evidence>
<dbReference type="Gene3D" id="3.40.50.2300">
    <property type="match status" value="2"/>
</dbReference>
<dbReference type="RefSeq" id="WP_015883793.1">
    <property type="nucleotide sequence ID" value="NC_012669.1"/>
</dbReference>
<dbReference type="EC" id="5.1.1.1" evidence="6"/>
<dbReference type="GO" id="GO:0000976">
    <property type="term" value="F:transcription cis-regulatory region binding"/>
    <property type="evidence" value="ECO:0007669"/>
    <property type="project" value="TreeGrafter"/>
</dbReference>
<feature type="region of interest" description="Disordered" evidence="4">
    <location>
        <begin position="326"/>
        <end position="358"/>
    </location>
</feature>
<dbReference type="KEGG" id="bcv:Bcav_3313"/>
<evidence type="ECO:0000313" key="7">
    <source>
        <dbReference type="Proteomes" id="UP000007962"/>
    </source>
</evidence>
<dbReference type="SUPFAM" id="SSF53822">
    <property type="entry name" value="Periplasmic binding protein-like I"/>
    <property type="match status" value="1"/>
</dbReference>
<name>C5C1E6_BEUC1</name>
<keyword evidence="7" id="KW-1185">Reference proteome</keyword>
<evidence type="ECO:0000313" key="6">
    <source>
        <dbReference type="EMBL" id="ACQ81556.1"/>
    </source>
</evidence>
<keyword evidence="3" id="KW-0804">Transcription</keyword>
<dbReference type="Gene3D" id="1.10.260.40">
    <property type="entry name" value="lambda repressor-like DNA-binding domains"/>
    <property type="match status" value="1"/>
</dbReference>
<keyword evidence="6" id="KW-0413">Isomerase</keyword>
<dbReference type="PANTHER" id="PTHR30146">
    <property type="entry name" value="LACI-RELATED TRANSCRIPTIONAL REPRESSOR"/>
    <property type="match status" value="1"/>
</dbReference>
<dbReference type="Pfam" id="PF00356">
    <property type="entry name" value="LacI"/>
    <property type="match status" value="1"/>
</dbReference>
<keyword evidence="2" id="KW-0238">DNA-binding</keyword>
<dbReference type="InterPro" id="IPR010982">
    <property type="entry name" value="Lambda_DNA-bd_dom_sf"/>
</dbReference>
<dbReference type="CDD" id="cd06267">
    <property type="entry name" value="PBP1_LacI_sugar_binding-like"/>
    <property type="match status" value="1"/>
</dbReference>
<gene>
    <name evidence="6" type="ordered locus">Bcav_3313</name>
</gene>
<dbReference type="InterPro" id="IPR000843">
    <property type="entry name" value="HTH_LacI"/>
</dbReference>
<dbReference type="AlphaFoldDB" id="C5C1E6"/>
<evidence type="ECO:0000256" key="2">
    <source>
        <dbReference type="ARBA" id="ARBA00023125"/>
    </source>
</evidence>
<feature type="domain" description="HTH lacI-type" evidence="5">
    <location>
        <begin position="7"/>
        <end position="61"/>
    </location>
</feature>
<dbReference type="Pfam" id="PF13377">
    <property type="entry name" value="Peripla_BP_3"/>
    <property type="match status" value="1"/>
</dbReference>
<dbReference type="eggNOG" id="COG1609">
    <property type="taxonomic scope" value="Bacteria"/>
</dbReference>
<keyword evidence="1" id="KW-0805">Transcription regulation</keyword>
<dbReference type="EMBL" id="CP001618">
    <property type="protein sequence ID" value="ACQ81556.1"/>
    <property type="molecule type" value="Genomic_DNA"/>
</dbReference>
<proteinExistence type="predicted"/>
<reference evidence="6 7" key="1">
    <citation type="journal article" date="2009" name="Stand. Genomic Sci.">
        <title>Complete genome sequence of Beutenbergia cavernae type strain (HKI 0122).</title>
        <authorList>
            <person name="Land M."/>
            <person name="Pukall R."/>
            <person name="Abt B."/>
            <person name="Goker M."/>
            <person name="Rohde M."/>
            <person name="Glavina Del Rio T."/>
            <person name="Tice H."/>
            <person name="Copeland A."/>
            <person name="Cheng J.F."/>
            <person name="Lucas S."/>
            <person name="Chen F."/>
            <person name="Nolan M."/>
            <person name="Bruce D."/>
            <person name="Goodwin L."/>
            <person name="Pitluck S."/>
            <person name="Ivanova N."/>
            <person name="Mavromatis K."/>
            <person name="Ovchinnikova G."/>
            <person name="Pati A."/>
            <person name="Chen A."/>
            <person name="Palaniappan K."/>
            <person name="Hauser L."/>
            <person name="Chang Y.J."/>
            <person name="Jefferies C.C."/>
            <person name="Saunders E."/>
            <person name="Brettin T."/>
            <person name="Detter J.C."/>
            <person name="Han C."/>
            <person name="Chain P."/>
            <person name="Bristow J."/>
            <person name="Eisen J.A."/>
            <person name="Markowitz V."/>
            <person name="Hugenholtz P."/>
            <person name="Kyrpides N.C."/>
            <person name="Klenk H.P."/>
            <person name="Lapidus A."/>
        </authorList>
    </citation>
    <scope>NUCLEOTIDE SEQUENCE [LARGE SCALE GENOMIC DNA]</scope>
    <source>
        <strain evidence="7">ATCC BAA-8 / DSM 12333 / NBRC 16432</strain>
    </source>
</reference>
<dbReference type="GO" id="GO:0003700">
    <property type="term" value="F:DNA-binding transcription factor activity"/>
    <property type="evidence" value="ECO:0007669"/>
    <property type="project" value="TreeGrafter"/>
</dbReference>
<dbReference type="STRING" id="471853.Bcav_3313"/>
<dbReference type="InterPro" id="IPR028082">
    <property type="entry name" value="Peripla_BP_I"/>
</dbReference>
<dbReference type="SMART" id="SM00354">
    <property type="entry name" value="HTH_LACI"/>
    <property type="match status" value="1"/>
</dbReference>
<dbReference type="SUPFAM" id="SSF47413">
    <property type="entry name" value="lambda repressor-like DNA-binding domains"/>
    <property type="match status" value="1"/>
</dbReference>